<name>A0A318ITM5_9BURK</name>
<dbReference type="RefSeq" id="WP_110258128.1">
    <property type="nucleotide sequence ID" value="NZ_QJKB01000018.1"/>
</dbReference>
<dbReference type="CDD" id="cd01741">
    <property type="entry name" value="GATase1_1"/>
    <property type="match status" value="1"/>
</dbReference>
<dbReference type="InterPro" id="IPR044992">
    <property type="entry name" value="ChyE-like"/>
</dbReference>
<accession>A0A318ITM5</accession>
<keyword evidence="3" id="KW-1185">Reference proteome</keyword>
<dbReference type="Gene3D" id="3.40.50.880">
    <property type="match status" value="1"/>
</dbReference>
<gene>
    <name evidence="2" type="ORF">DFR42_11848</name>
</gene>
<reference evidence="2 3" key="1">
    <citation type="submission" date="2018-05" db="EMBL/GenBank/DDBJ databases">
        <title>Genomic Encyclopedia of Type Strains, Phase IV (KMG-IV): sequencing the most valuable type-strain genomes for metagenomic binning, comparative biology and taxonomic classification.</title>
        <authorList>
            <person name="Goeker M."/>
        </authorList>
    </citation>
    <scope>NUCLEOTIDE SEQUENCE [LARGE SCALE GENOMIC DNA]</scope>
    <source>
        <strain evidence="2 3">DSM 19792</strain>
    </source>
</reference>
<comment type="caution">
    <text evidence="2">The sequence shown here is derived from an EMBL/GenBank/DDBJ whole genome shotgun (WGS) entry which is preliminary data.</text>
</comment>
<dbReference type="PANTHER" id="PTHR42695:SF5">
    <property type="entry name" value="GLUTAMINE AMIDOTRANSFERASE YLR126C-RELATED"/>
    <property type="match status" value="1"/>
</dbReference>
<dbReference type="SUPFAM" id="SSF52317">
    <property type="entry name" value="Class I glutamine amidotransferase-like"/>
    <property type="match status" value="1"/>
</dbReference>
<dbReference type="InterPro" id="IPR029062">
    <property type="entry name" value="Class_I_gatase-like"/>
</dbReference>
<sequence>MKTALLIHHVAFEDAGSFLAPLKEQDFVIQEVNASTVGWETLDPLAADVCIVLGGPIGAYEDDKYPFLRQEVHFLQQRLHADLPTLGICLGAQVMARALGASVYPAARQEIGWYPLTMSNEGKDTPVRHFDARHCNMFHWHGDTFDLPHGAQLLASSEACKNQVYSWGKHALAFQCHPEVLAAGLEAWYVGHAYEMAHEKLSVHHMRQQVAAHGLDLAHQARLFFTEWLRVCEV</sequence>
<feature type="domain" description="Glutamine amidotransferase" evidence="1">
    <location>
        <begin position="44"/>
        <end position="180"/>
    </location>
</feature>
<dbReference type="InterPro" id="IPR017926">
    <property type="entry name" value="GATASE"/>
</dbReference>
<dbReference type="NCBIfam" id="NF005458">
    <property type="entry name" value="PRK07053.1"/>
    <property type="match status" value="1"/>
</dbReference>
<dbReference type="Proteomes" id="UP000247792">
    <property type="component" value="Unassembled WGS sequence"/>
</dbReference>
<evidence type="ECO:0000313" key="2">
    <source>
        <dbReference type="EMBL" id="PXX37227.1"/>
    </source>
</evidence>
<proteinExistence type="predicted"/>
<evidence type="ECO:0000313" key="3">
    <source>
        <dbReference type="Proteomes" id="UP000247792"/>
    </source>
</evidence>
<dbReference type="AlphaFoldDB" id="A0A318ITM5"/>
<dbReference type="Pfam" id="PF00117">
    <property type="entry name" value="GATase"/>
    <property type="match status" value="1"/>
</dbReference>
<dbReference type="EMBL" id="QJKB01000018">
    <property type="protein sequence ID" value="PXX37227.1"/>
    <property type="molecule type" value="Genomic_DNA"/>
</dbReference>
<organism evidence="2 3">
    <name type="scientific">Undibacterium pigrum</name>
    <dbReference type="NCBI Taxonomy" id="401470"/>
    <lineage>
        <taxon>Bacteria</taxon>
        <taxon>Pseudomonadati</taxon>
        <taxon>Pseudomonadota</taxon>
        <taxon>Betaproteobacteria</taxon>
        <taxon>Burkholderiales</taxon>
        <taxon>Oxalobacteraceae</taxon>
        <taxon>Undibacterium</taxon>
    </lineage>
</organism>
<dbReference type="PROSITE" id="PS51273">
    <property type="entry name" value="GATASE_TYPE_1"/>
    <property type="match status" value="1"/>
</dbReference>
<evidence type="ECO:0000259" key="1">
    <source>
        <dbReference type="Pfam" id="PF00117"/>
    </source>
</evidence>
<protein>
    <submittedName>
        <fullName evidence="2">GMP synthase (Glutamine-hydrolysing)</fullName>
    </submittedName>
</protein>
<dbReference type="OrthoDB" id="9813383at2"/>
<dbReference type="PANTHER" id="PTHR42695">
    <property type="entry name" value="GLUTAMINE AMIDOTRANSFERASE YLR126C-RELATED"/>
    <property type="match status" value="1"/>
</dbReference>
<dbReference type="GO" id="GO:0005829">
    <property type="term" value="C:cytosol"/>
    <property type="evidence" value="ECO:0007669"/>
    <property type="project" value="TreeGrafter"/>
</dbReference>